<evidence type="ECO:0000313" key="2">
    <source>
        <dbReference type="EMBL" id="TGN78162.1"/>
    </source>
</evidence>
<evidence type="ECO:0000256" key="1">
    <source>
        <dbReference type="SAM" id="MobiDB-lite"/>
    </source>
</evidence>
<reference evidence="2 3" key="1">
    <citation type="submission" date="2019-04" db="EMBL/GenBank/DDBJ databases">
        <title>Streptomyces sp. nov. Bv016 isolated from bark of Buahinia variegata.</title>
        <authorList>
            <person name="Kanchanasin P."/>
            <person name="Tanasupawat S."/>
            <person name="Yuki M."/>
            <person name="Kudo T."/>
        </authorList>
    </citation>
    <scope>NUCLEOTIDE SEQUENCE [LARGE SCALE GENOMIC DNA]</scope>
    <source>
        <strain evidence="2 3">Bv016</strain>
    </source>
</reference>
<gene>
    <name evidence="2" type="ORF">E5083_13325</name>
</gene>
<dbReference type="AlphaFoldDB" id="A0A4Z1D840"/>
<sequence length="137" mass="15023">MTTVEQTLADRLGLTAGQVVRELGWDEDSDDRLRAAVEEWTGNGLVEQDDEEAADLALLWWREQDGDLVDGLMDALHGLTPDAFIWLLTPRTGLNGHVEPADIAQSAASTGLDRHPPVNLTPDWTGTRLDQRRAPAA</sequence>
<protein>
    <submittedName>
        <fullName evidence="2">DUF3052 domain-containing protein</fullName>
    </submittedName>
</protein>
<dbReference type="EMBL" id="SRRT01000003">
    <property type="protein sequence ID" value="TGN78162.1"/>
    <property type="molecule type" value="Genomic_DNA"/>
</dbReference>
<dbReference type="Pfam" id="PF11253">
    <property type="entry name" value="DUF3052"/>
    <property type="match status" value="1"/>
</dbReference>
<feature type="region of interest" description="Disordered" evidence="1">
    <location>
        <begin position="107"/>
        <end position="137"/>
    </location>
</feature>
<dbReference type="Proteomes" id="UP000298159">
    <property type="component" value="Unassembled WGS sequence"/>
</dbReference>
<accession>A0A4Z1D840</accession>
<comment type="caution">
    <text evidence="2">The sequence shown here is derived from an EMBL/GenBank/DDBJ whole genome shotgun (WGS) entry which is preliminary data.</text>
</comment>
<keyword evidence="3" id="KW-1185">Reference proteome</keyword>
<dbReference type="GeneID" id="95448578"/>
<name>A0A4Z1D840_9ACTN</name>
<dbReference type="RefSeq" id="WP_135785855.1">
    <property type="nucleotide sequence ID" value="NZ_SRRT01000003.1"/>
</dbReference>
<dbReference type="InterPro" id="IPR021412">
    <property type="entry name" value="DUF3052"/>
</dbReference>
<proteinExistence type="predicted"/>
<organism evidence="2 3">
    <name type="scientific">Streptomyces bauhiniae</name>
    <dbReference type="NCBI Taxonomy" id="2340725"/>
    <lineage>
        <taxon>Bacteria</taxon>
        <taxon>Bacillati</taxon>
        <taxon>Actinomycetota</taxon>
        <taxon>Actinomycetes</taxon>
        <taxon>Kitasatosporales</taxon>
        <taxon>Streptomycetaceae</taxon>
        <taxon>Streptomyces</taxon>
    </lineage>
</organism>
<evidence type="ECO:0000313" key="3">
    <source>
        <dbReference type="Proteomes" id="UP000298159"/>
    </source>
</evidence>